<feature type="active site" description="Proton acceptor" evidence="2">
    <location>
        <position position="205"/>
    </location>
</feature>
<comment type="similarity">
    <text evidence="1 4">Belongs to the DegT/DnrJ/EryC1 family.</text>
</comment>
<dbReference type="Gene3D" id="3.90.1150.10">
    <property type="entry name" value="Aspartate Aminotransferase, domain 1"/>
    <property type="match status" value="1"/>
</dbReference>
<dbReference type="InterPro" id="IPR015421">
    <property type="entry name" value="PyrdxlP-dep_Trfase_major"/>
</dbReference>
<keyword evidence="6" id="KW-1185">Reference proteome</keyword>
<gene>
    <name evidence="5" type="ORF">MBAV_005730</name>
</gene>
<dbReference type="AlphaFoldDB" id="A0A0F3GJG3"/>
<dbReference type="GO" id="GO:0030170">
    <property type="term" value="F:pyridoxal phosphate binding"/>
    <property type="evidence" value="ECO:0007669"/>
    <property type="project" value="TreeGrafter"/>
</dbReference>
<dbReference type="InterPro" id="IPR015422">
    <property type="entry name" value="PyrdxlP-dep_Trfase_small"/>
</dbReference>
<dbReference type="EMBL" id="LACI01002428">
    <property type="protein sequence ID" value="KJU82075.1"/>
    <property type="molecule type" value="Genomic_DNA"/>
</dbReference>
<name>A0A0F3GJG3_9BACT</name>
<dbReference type="PIRSF" id="PIRSF000390">
    <property type="entry name" value="PLP_StrS"/>
    <property type="match status" value="1"/>
</dbReference>
<evidence type="ECO:0000256" key="4">
    <source>
        <dbReference type="RuleBase" id="RU004508"/>
    </source>
</evidence>
<comment type="caution">
    <text evidence="5">The sequence shown here is derived from an EMBL/GenBank/DDBJ whole genome shotgun (WGS) entry which is preliminary data.</text>
</comment>
<dbReference type="Pfam" id="PF01041">
    <property type="entry name" value="DegT_DnrJ_EryC1"/>
    <property type="match status" value="1"/>
</dbReference>
<evidence type="ECO:0000313" key="6">
    <source>
        <dbReference type="Proteomes" id="UP000033423"/>
    </source>
</evidence>
<evidence type="ECO:0000256" key="3">
    <source>
        <dbReference type="PIRSR" id="PIRSR000390-2"/>
    </source>
</evidence>
<dbReference type="Gene3D" id="3.40.640.10">
    <property type="entry name" value="Type I PLP-dependent aspartate aminotransferase-like (Major domain)"/>
    <property type="match status" value="1"/>
</dbReference>
<reference evidence="5 6" key="1">
    <citation type="submission" date="2015-02" db="EMBL/GenBank/DDBJ databases">
        <title>Single-cell genomics of uncultivated deep-branching MTB reveals a conserved set of magnetosome genes.</title>
        <authorList>
            <person name="Kolinko S."/>
            <person name="Richter M."/>
            <person name="Glockner F.O."/>
            <person name="Brachmann A."/>
            <person name="Schuler D."/>
        </authorList>
    </citation>
    <scope>NUCLEOTIDE SEQUENCE [LARGE SCALE GENOMIC DNA]</scope>
    <source>
        <strain evidence="5">TM-1</strain>
    </source>
</reference>
<dbReference type="InterPro" id="IPR015424">
    <property type="entry name" value="PyrdxlP-dep_Trfase"/>
</dbReference>
<dbReference type="GO" id="GO:0000271">
    <property type="term" value="P:polysaccharide biosynthetic process"/>
    <property type="evidence" value="ECO:0007669"/>
    <property type="project" value="TreeGrafter"/>
</dbReference>
<organism evidence="5 6">
    <name type="scientific">Candidatus Magnetobacterium bavaricum</name>
    <dbReference type="NCBI Taxonomy" id="29290"/>
    <lineage>
        <taxon>Bacteria</taxon>
        <taxon>Pseudomonadati</taxon>
        <taxon>Nitrospirota</taxon>
        <taxon>Thermodesulfovibrionia</taxon>
        <taxon>Thermodesulfovibrionales</taxon>
        <taxon>Candidatus Magnetobacteriaceae</taxon>
        <taxon>Candidatus Magnetobacterium</taxon>
    </lineage>
</organism>
<evidence type="ECO:0000256" key="1">
    <source>
        <dbReference type="ARBA" id="ARBA00037999"/>
    </source>
</evidence>
<evidence type="ECO:0000313" key="5">
    <source>
        <dbReference type="EMBL" id="KJU82075.1"/>
    </source>
</evidence>
<dbReference type="SUPFAM" id="SSF53383">
    <property type="entry name" value="PLP-dependent transferases"/>
    <property type="match status" value="1"/>
</dbReference>
<feature type="modified residue" description="N6-(pyridoxal phosphate)lysine" evidence="3">
    <location>
        <position position="205"/>
    </location>
</feature>
<dbReference type="PANTHER" id="PTHR30244">
    <property type="entry name" value="TRANSAMINASE"/>
    <property type="match status" value="1"/>
</dbReference>
<accession>A0A0F3GJG3</accession>
<dbReference type="Proteomes" id="UP000033423">
    <property type="component" value="Unassembled WGS sequence"/>
</dbReference>
<dbReference type="GO" id="GO:0008483">
    <property type="term" value="F:transaminase activity"/>
    <property type="evidence" value="ECO:0007669"/>
    <property type="project" value="TreeGrafter"/>
</dbReference>
<sequence length="431" mass="47781">MDKLAIFGGPPVRTKPFPRHITTGSEEKKIVNEVMDEGILSEFIGSNNEFFYGGKYVRAFEEKWAAQFGVKHVVSVNSATSGLFAAIGAAGVGPGDEVIVPPWTMTATATAILSFNAIPVFCDIDEETFCMSPSSVERLITHRTKALMPVHIYGHPADMDPIMELAKNNDLIVIEDAAQSPGGYYKGKLTGTIGHMGVFSFNCNKIIQCGEGGAVTTNSDDLAKRLQLIRNHGEAVIATGMEVKDMFNIIGWNYRMNEIEAGIMIAQMDKLNHLLEQRKELAEYISQRLKTIDGLLLPVIKENCTHTFYRYTIRLDQEKIKVPASVLARALNAEGIPFNADYIPLNLYPIYQKRIGYGNKGCPFTCMYYNGKPDYSMNNLPITGKMVQTSLSTEAIRPPQTFEDMDQIIEAFKKVFSQLKQLKSLGGSGYV</sequence>
<dbReference type="PANTHER" id="PTHR30244:SF34">
    <property type="entry name" value="DTDP-4-AMINO-4,6-DIDEOXYGALACTOSE TRANSAMINASE"/>
    <property type="match status" value="1"/>
</dbReference>
<dbReference type="InterPro" id="IPR000653">
    <property type="entry name" value="DegT/StrS_aminotransferase"/>
</dbReference>
<keyword evidence="3 4" id="KW-0663">Pyridoxal phosphate</keyword>
<dbReference type="CDD" id="cd00616">
    <property type="entry name" value="AHBA_syn"/>
    <property type="match status" value="1"/>
</dbReference>
<proteinExistence type="inferred from homology"/>
<protein>
    <submittedName>
        <fullName evidence="5">Spore coat polysaccharide biosynthesis protein spsC</fullName>
    </submittedName>
</protein>
<evidence type="ECO:0000256" key="2">
    <source>
        <dbReference type="PIRSR" id="PIRSR000390-1"/>
    </source>
</evidence>